<comment type="caution">
    <text evidence="3">The sequence shown here is derived from an EMBL/GenBank/DDBJ whole genome shotgun (WGS) entry which is preliminary data.</text>
</comment>
<dbReference type="InterPro" id="IPR001455">
    <property type="entry name" value="TusA-like"/>
</dbReference>
<evidence type="ECO:0000313" key="3">
    <source>
        <dbReference type="EMBL" id="KPJ49926.1"/>
    </source>
</evidence>
<evidence type="ECO:0000259" key="2">
    <source>
        <dbReference type="PROSITE" id="PS01148"/>
    </source>
</evidence>
<comment type="similarity">
    <text evidence="1">Belongs to the sulfur carrier protein TusA family.</text>
</comment>
<sequence>MATHSLDALGLKCPQPVLRVAIKAKEVAPGDILEVLADCPSFPKDIEAWCKKTGKTLLFCRDEGGKFNAQIQF</sequence>
<organism evidence="3 4">
    <name type="scientific">candidate division TA06 bacterium DG_26</name>
    <dbReference type="NCBI Taxonomy" id="1703771"/>
    <lineage>
        <taxon>Bacteria</taxon>
        <taxon>Bacteria division TA06</taxon>
    </lineage>
</organism>
<evidence type="ECO:0000256" key="1">
    <source>
        <dbReference type="ARBA" id="ARBA00008984"/>
    </source>
</evidence>
<protein>
    <submittedName>
        <fullName evidence="3">SirA-like protein</fullName>
    </submittedName>
</protein>
<dbReference type="Pfam" id="PF01206">
    <property type="entry name" value="TusA"/>
    <property type="match status" value="1"/>
</dbReference>
<dbReference type="AlphaFoldDB" id="A0A0S7WII2"/>
<feature type="domain" description="UPF0033" evidence="2">
    <location>
        <begin position="6"/>
        <end position="30"/>
    </location>
</feature>
<accession>A0A0S7WII2</accession>
<dbReference type="Gene3D" id="3.30.110.40">
    <property type="entry name" value="TusA-like domain"/>
    <property type="match status" value="1"/>
</dbReference>
<name>A0A0S7WII2_UNCT6</name>
<dbReference type="SUPFAM" id="SSF64307">
    <property type="entry name" value="SirA-like"/>
    <property type="match status" value="1"/>
</dbReference>
<dbReference type="Proteomes" id="UP000051124">
    <property type="component" value="Unassembled WGS sequence"/>
</dbReference>
<dbReference type="InterPro" id="IPR036868">
    <property type="entry name" value="TusA-like_sf"/>
</dbReference>
<proteinExistence type="inferred from homology"/>
<dbReference type="EMBL" id="LIZT01000036">
    <property type="protein sequence ID" value="KPJ49926.1"/>
    <property type="molecule type" value="Genomic_DNA"/>
</dbReference>
<dbReference type="PANTHER" id="PTHR33279:SF6">
    <property type="entry name" value="SULFUR CARRIER PROTEIN YEDF-RELATED"/>
    <property type="match status" value="1"/>
</dbReference>
<dbReference type="CDD" id="cd00291">
    <property type="entry name" value="SirA_YedF_YeeD"/>
    <property type="match status" value="1"/>
</dbReference>
<evidence type="ECO:0000313" key="4">
    <source>
        <dbReference type="Proteomes" id="UP000051124"/>
    </source>
</evidence>
<dbReference type="PROSITE" id="PS01148">
    <property type="entry name" value="UPF0033"/>
    <property type="match status" value="1"/>
</dbReference>
<dbReference type="PANTHER" id="PTHR33279">
    <property type="entry name" value="SULFUR CARRIER PROTEIN YEDF-RELATED"/>
    <property type="match status" value="1"/>
</dbReference>
<gene>
    <name evidence="3" type="ORF">AMJ40_04425</name>
</gene>
<reference evidence="3 4" key="1">
    <citation type="journal article" date="2015" name="Microbiome">
        <title>Genomic resolution of linkages in carbon, nitrogen, and sulfur cycling among widespread estuary sediment bacteria.</title>
        <authorList>
            <person name="Baker B.J."/>
            <person name="Lazar C.S."/>
            <person name="Teske A.P."/>
            <person name="Dick G.J."/>
        </authorList>
    </citation>
    <scope>NUCLEOTIDE SEQUENCE [LARGE SCALE GENOMIC DNA]</scope>
    <source>
        <strain evidence="3">DG_26</strain>
    </source>
</reference>